<comment type="caution">
    <text evidence="16">The sequence shown here is derived from an EMBL/GenBank/DDBJ whole genome shotgun (WGS) entry which is preliminary data.</text>
</comment>
<dbReference type="GO" id="GO:0003678">
    <property type="term" value="F:DNA helicase activity"/>
    <property type="evidence" value="ECO:0007669"/>
    <property type="project" value="UniProtKB-EC"/>
</dbReference>
<evidence type="ECO:0000256" key="7">
    <source>
        <dbReference type="ARBA" id="ARBA00022806"/>
    </source>
</evidence>
<evidence type="ECO:0000256" key="13">
    <source>
        <dbReference type="NCBIfam" id="TIGR00665"/>
    </source>
</evidence>
<evidence type="ECO:0000256" key="3">
    <source>
        <dbReference type="ARBA" id="ARBA00022515"/>
    </source>
</evidence>
<dbReference type="InterPro" id="IPR016136">
    <property type="entry name" value="DNA_helicase_N/primase_C"/>
</dbReference>
<name>A0ABW2IGE8_9PROT</name>
<organism evidence="16 17">
    <name type="scientific">Hirschia litorea</name>
    <dbReference type="NCBI Taxonomy" id="1199156"/>
    <lineage>
        <taxon>Bacteria</taxon>
        <taxon>Pseudomonadati</taxon>
        <taxon>Pseudomonadota</taxon>
        <taxon>Alphaproteobacteria</taxon>
        <taxon>Hyphomonadales</taxon>
        <taxon>Hyphomonadaceae</taxon>
        <taxon>Hirschia</taxon>
    </lineage>
</organism>
<dbReference type="Gene3D" id="1.10.860.10">
    <property type="entry name" value="DNAb Helicase, Chain A"/>
    <property type="match status" value="1"/>
</dbReference>
<dbReference type="NCBIfam" id="TIGR00665">
    <property type="entry name" value="DnaB"/>
    <property type="match status" value="1"/>
</dbReference>
<evidence type="ECO:0000313" key="16">
    <source>
        <dbReference type="EMBL" id="MFC7290183.1"/>
    </source>
</evidence>
<gene>
    <name evidence="16" type="ORF">ACFQS8_01015</name>
</gene>
<keyword evidence="5 14" id="KW-0547">Nucleotide-binding</keyword>
<dbReference type="Pfam" id="PF03796">
    <property type="entry name" value="DnaB_C"/>
    <property type="match status" value="1"/>
</dbReference>
<evidence type="ECO:0000256" key="14">
    <source>
        <dbReference type="RuleBase" id="RU362085"/>
    </source>
</evidence>
<dbReference type="EC" id="5.6.2.3" evidence="13 14"/>
<dbReference type="RefSeq" id="WP_382164859.1">
    <property type="nucleotide sequence ID" value="NZ_JBHTBR010000002.1"/>
</dbReference>
<evidence type="ECO:0000256" key="6">
    <source>
        <dbReference type="ARBA" id="ARBA00022801"/>
    </source>
</evidence>
<evidence type="ECO:0000256" key="8">
    <source>
        <dbReference type="ARBA" id="ARBA00022840"/>
    </source>
</evidence>
<sequence>MTQDDIPEYSADDFRDNTPDEVALADNAPLADVIAHPSSAEKSRDKGINVDEPHNLAAEMAVLGAILYDNNAYQRVGDLLQGSDFYAPANQRIYETAQVMIMKGRVADGVTLMEHFESDGVFADIGGAQYLTTLLDSSAFGPEIVDYARLIRDLAIRRELMQIGSMIVQSAAKSDGEMDGAGQIESAEKQLFALAERGTAQGGFVSFEQAVATSIEHATVAYQSDGGLSGISTGLDDLDQKIGGLHRSDLLILAGRPSMGKTALATNIAFNVAQACVREKQPDDSYKSVQGGVVGFYSLEMSADQLAGRILADVSCVPSDKIRRGDMDERDYARLREAAKEIERIPLHIDDTGGISISQLAARARRLQRSHGLDLLVIDYLQLVTAAAGAKSDSRVQEVSQITMAMKSLAKELAIPVIALSQLSRKVEERDDKRPQLSDLRESGSIEQDADMVMFVYRESYYLERQEPDENNENFLAWKERMESKAGKAEVIIAKQRHGPIGKVELAFDSNRVRFGNLAPAFRSNDFDDDE</sequence>
<dbReference type="Pfam" id="PF00772">
    <property type="entry name" value="DnaB"/>
    <property type="match status" value="1"/>
</dbReference>
<evidence type="ECO:0000256" key="10">
    <source>
        <dbReference type="ARBA" id="ARBA00023235"/>
    </source>
</evidence>
<comment type="subunit">
    <text evidence="2">Homohexamer.</text>
</comment>
<keyword evidence="3 14" id="KW-0639">Primosome</keyword>
<keyword evidence="4 14" id="KW-0235">DNA replication</keyword>
<comment type="similarity">
    <text evidence="1 14">Belongs to the helicase family. DnaB subfamily.</text>
</comment>
<dbReference type="Gene3D" id="3.40.50.300">
    <property type="entry name" value="P-loop containing nucleotide triphosphate hydrolases"/>
    <property type="match status" value="1"/>
</dbReference>
<dbReference type="InterPro" id="IPR007693">
    <property type="entry name" value="DNA_helicase_DnaB-like_N"/>
</dbReference>
<keyword evidence="9 14" id="KW-0238">DNA-binding</keyword>
<dbReference type="InterPro" id="IPR007692">
    <property type="entry name" value="DNA_helicase_DnaB"/>
</dbReference>
<protein>
    <recommendedName>
        <fullName evidence="13 14">Replicative DNA helicase</fullName>
        <ecNumber evidence="13 14">5.6.2.3</ecNumber>
    </recommendedName>
</protein>
<evidence type="ECO:0000256" key="9">
    <source>
        <dbReference type="ARBA" id="ARBA00023125"/>
    </source>
</evidence>
<dbReference type="InterPro" id="IPR027417">
    <property type="entry name" value="P-loop_NTPase"/>
</dbReference>
<dbReference type="Proteomes" id="UP001596492">
    <property type="component" value="Unassembled WGS sequence"/>
</dbReference>
<dbReference type="CDD" id="cd00984">
    <property type="entry name" value="DnaB_C"/>
    <property type="match status" value="1"/>
</dbReference>
<dbReference type="NCBIfam" id="NF006606">
    <property type="entry name" value="PRK09165.1"/>
    <property type="match status" value="1"/>
</dbReference>
<keyword evidence="7 14" id="KW-0347">Helicase</keyword>
<dbReference type="InterPro" id="IPR007694">
    <property type="entry name" value="DNA_helicase_DnaB-like_C"/>
</dbReference>
<dbReference type="SUPFAM" id="SSF48024">
    <property type="entry name" value="N-terminal domain of DnaB helicase"/>
    <property type="match status" value="1"/>
</dbReference>
<dbReference type="PROSITE" id="PS51199">
    <property type="entry name" value="SF4_HELICASE"/>
    <property type="match status" value="1"/>
</dbReference>
<comment type="catalytic activity">
    <reaction evidence="12 14">
        <text>ATP + H2O = ADP + phosphate + H(+)</text>
        <dbReference type="Rhea" id="RHEA:13065"/>
        <dbReference type="ChEBI" id="CHEBI:15377"/>
        <dbReference type="ChEBI" id="CHEBI:15378"/>
        <dbReference type="ChEBI" id="CHEBI:30616"/>
        <dbReference type="ChEBI" id="CHEBI:43474"/>
        <dbReference type="ChEBI" id="CHEBI:456216"/>
        <dbReference type="EC" id="5.6.2.3"/>
    </reaction>
</comment>
<keyword evidence="6 14" id="KW-0378">Hydrolase</keyword>
<reference evidence="17" key="1">
    <citation type="journal article" date="2019" name="Int. J. Syst. Evol. Microbiol.">
        <title>The Global Catalogue of Microorganisms (GCM) 10K type strain sequencing project: providing services to taxonomists for standard genome sequencing and annotation.</title>
        <authorList>
            <consortium name="The Broad Institute Genomics Platform"/>
            <consortium name="The Broad Institute Genome Sequencing Center for Infectious Disease"/>
            <person name="Wu L."/>
            <person name="Ma J."/>
        </authorList>
    </citation>
    <scope>NUCLEOTIDE SEQUENCE [LARGE SCALE GENOMIC DNA]</scope>
    <source>
        <strain evidence="17">CCUG 51308</strain>
    </source>
</reference>
<proteinExistence type="inferred from homology"/>
<dbReference type="SUPFAM" id="SSF52540">
    <property type="entry name" value="P-loop containing nucleoside triphosphate hydrolases"/>
    <property type="match status" value="1"/>
</dbReference>
<evidence type="ECO:0000256" key="1">
    <source>
        <dbReference type="ARBA" id="ARBA00008428"/>
    </source>
</evidence>
<evidence type="ECO:0000256" key="4">
    <source>
        <dbReference type="ARBA" id="ARBA00022705"/>
    </source>
</evidence>
<evidence type="ECO:0000259" key="15">
    <source>
        <dbReference type="PROSITE" id="PS51199"/>
    </source>
</evidence>
<comment type="function">
    <text evidence="11 14">The main replicative DNA helicase, it participates in initiation and elongation during chromosome replication. Travels ahead of the DNA replisome, separating dsDNA into templates for DNA synthesis. A processive ATP-dependent 5'-3' DNA helicase it has DNA-dependent ATPase activity.</text>
</comment>
<evidence type="ECO:0000256" key="11">
    <source>
        <dbReference type="ARBA" id="ARBA00044932"/>
    </source>
</evidence>
<dbReference type="InterPro" id="IPR036185">
    <property type="entry name" value="DNA_heli_DnaB-like_N_sf"/>
</dbReference>
<accession>A0ABW2IGE8</accession>
<evidence type="ECO:0000313" key="17">
    <source>
        <dbReference type="Proteomes" id="UP001596492"/>
    </source>
</evidence>
<keyword evidence="8 14" id="KW-0067">ATP-binding</keyword>
<keyword evidence="10" id="KW-0413">Isomerase</keyword>
<dbReference type="GO" id="GO:0016787">
    <property type="term" value="F:hydrolase activity"/>
    <property type="evidence" value="ECO:0007669"/>
    <property type="project" value="UniProtKB-KW"/>
</dbReference>
<dbReference type="PANTHER" id="PTHR30153:SF2">
    <property type="entry name" value="REPLICATIVE DNA HELICASE"/>
    <property type="match status" value="1"/>
</dbReference>
<dbReference type="EMBL" id="JBHTBR010000002">
    <property type="protein sequence ID" value="MFC7290183.1"/>
    <property type="molecule type" value="Genomic_DNA"/>
</dbReference>
<evidence type="ECO:0000256" key="12">
    <source>
        <dbReference type="ARBA" id="ARBA00048954"/>
    </source>
</evidence>
<evidence type="ECO:0000256" key="2">
    <source>
        <dbReference type="ARBA" id="ARBA00011643"/>
    </source>
</evidence>
<keyword evidence="17" id="KW-1185">Reference proteome</keyword>
<dbReference type="PANTHER" id="PTHR30153">
    <property type="entry name" value="REPLICATIVE DNA HELICASE DNAB"/>
    <property type="match status" value="1"/>
</dbReference>
<evidence type="ECO:0000256" key="5">
    <source>
        <dbReference type="ARBA" id="ARBA00022741"/>
    </source>
</evidence>
<feature type="domain" description="SF4 helicase" evidence="15">
    <location>
        <begin position="224"/>
        <end position="522"/>
    </location>
</feature>